<dbReference type="eggNOG" id="COG0508">
    <property type="taxonomic scope" value="Bacteria"/>
</dbReference>
<comment type="cofactor">
    <cofactor evidence="1 9">
        <name>(R)-lipoate</name>
        <dbReference type="ChEBI" id="CHEBI:83088"/>
    </cofactor>
</comment>
<feature type="region of interest" description="Disordered" evidence="10">
    <location>
        <begin position="84"/>
        <end position="108"/>
    </location>
</feature>
<dbReference type="InterPro" id="IPR001078">
    <property type="entry name" value="2-oxoacid_DH_actylTfrase"/>
</dbReference>
<dbReference type="STRING" id="158189.SpiBuddy_2477"/>
<dbReference type="EC" id="2.3.1.-" evidence="9"/>
<dbReference type="GO" id="GO:0004742">
    <property type="term" value="F:dihydrolipoyllysine-residue acetyltransferase activity"/>
    <property type="evidence" value="ECO:0007669"/>
    <property type="project" value="UniProtKB-EC"/>
</dbReference>
<dbReference type="PROSITE" id="PS51826">
    <property type="entry name" value="PSBD"/>
    <property type="match status" value="1"/>
</dbReference>
<evidence type="ECO:0000256" key="7">
    <source>
        <dbReference type="ARBA" id="ARBA00025211"/>
    </source>
</evidence>
<evidence type="ECO:0000256" key="8">
    <source>
        <dbReference type="ARBA" id="ARBA00048370"/>
    </source>
</evidence>
<dbReference type="Gene3D" id="4.10.320.10">
    <property type="entry name" value="E3-binding domain"/>
    <property type="match status" value="1"/>
</dbReference>
<evidence type="ECO:0000256" key="3">
    <source>
        <dbReference type="ARBA" id="ARBA00011484"/>
    </source>
</evidence>
<evidence type="ECO:0000256" key="1">
    <source>
        <dbReference type="ARBA" id="ARBA00001938"/>
    </source>
</evidence>
<dbReference type="SUPFAM" id="SSF47005">
    <property type="entry name" value="Peripheral subunit-binding domain of 2-oxo acid dehydrogenase complex"/>
    <property type="match status" value="1"/>
</dbReference>
<protein>
    <recommendedName>
        <fullName evidence="9">Dihydrolipoamide acetyltransferase component of pyruvate dehydrogenase complex</fullName>
        <ecNumber evidence="9">2.3.1.-</ecNumber>
    </recommendedName>
</protein>
<dbReference type="PROSITE" id="PS00189">
    <property type="entry name" value="LIPOYL"/>
    <property type="match status" value="1"/>
</dbReference>
<dbReference type="PROSITE" id="PS50968">
    <property type="entry name" value="BIOTINYL_LIPOYL"/>
    <property type="match status" value="1"/>
</dbReference>
<evidence type="ECO:0000313" key="13">
    <source>
        <dbReference type="EMBL" id="ADY14290.1"/>
    </source>
</evidence>
<dbReference type="InterPro" id="IPR036625">
    <property type="entry name" value="E3-bd_dom_sf"/>
</dbReference>
<dbReference type="GO" id="GO:0031405">
    <property type="term" value="F:lipoic acid binding"/>
    <property type="evidence" value="ECO:0007669"/>
    <property type="project" value="TreeGrafter"/>
</dbReference>
<keyword evidence="6 9" id="KW-0012">Acyltransferase</keyword>
<reference evidence="14" key="1">
    <citation type="submission" date="2011-02" db="EMBL/GenBank/DDBJ databases">
        <title>Complete sequence of Spirochaeta sp. Buddy.</title>
        <authorList>
            <person name="Lucas S."/>
            <person name="Copeland A."/>
            <person name="Lapidus A."/>
            <person name="Cheng J.-F."/>
            <person name="Goodwin L."/>
            <person name="Pitluck S."/>
            <person name="Zeytun A."/>
            <person name="Detter J.C."/>
            <person name="Han C."/>
            <person name="Tapia R."/>
            <person name="Land M."/>
            <person name="Hauser L."/>
            <person name="Kyrpides N."/>
            <person name="Ivanova N."/>
            <person name="Mikhailova N."/>
            <person name="Pagani I."/>
            <person name="Ritalahti K.M."/>
            <person name="Loeffler F.E."/>
            <person name="Woyke T."/>
        </authorList>
    </citation>
    <scope>NUCLEOTIDE SEQUENCE [LARGE SCALE GENOMIC DNA]</scope>
    <source>
        <strain evidence="14">ATCC BAA-1886 / DSM 22777 / Buddy</strain>
    </source>
</reference>
<evidence type="ECO:0000259" key="11">
    <source>
        <dbReference type="PROSITE" id="PS50968"/>
    </source>
</evidence>
<keyword evidence="4 9" id="KW-0808">Transferase</keyword>
<dbReference type="InterPro" id="IPR023213">
    <property type="entry name" value="CAT-like_dom_sf"/>
</dbReference>
<evidence type="ECO:0000256" key="5">
    <source>
        <dbReference type="ARBA" id="ARBA00022823"/>
    </source>
</evidence>
<evidence type="ECO:0000256" key="9">
    <source>
        <dbReference type="RuleBase" id="RU003423"/>
    </source>
</evidence>
<evidence type="ECO:0000256" key="10">
    <source>
        <dbReference type="SAM" id="MobiDB-lite"/>
    </source>
</evidence>
<dbReference type="GO" id="GO:0006086">
    <property type="term" value="P:pyruvate decarboxylation to acetyl-CoA"/>
    <property type="evidence" value="ECO:0007669"/>
    <property type="project" value="TreeGrafter"/>
</dbReference>
<dbReference type="SUPFAM" id="SSF51230">
    <property type="entry name" value="Single hybrid motif"/>
    <property type="match status" value="1"/>
</dbReference>
<dbReference type="Gene3D" id="3.30.559.10">
    <property type="entry name" value="Chloramphenicol acetyltransferase-like domain"/>
    <property type="match status" value="1"/>
</dbReference>
<feature type="compositionally biased region" description="Basic and acidic residues" evidence="10">
    <location>
        <begin position="85"/>
        <end position="108"/>
    </location>
</feature>
<dbReference type="AlphaFoldDB" id="F0RRN1"/>
<dbReference type="InterPro" id="IPR003016">
    <property type="entry name" value="2-oxoA_DH_lipoyl-BS"/>
</dbReference>
<dbReference type="Pfam" id="PF00364">
    <property type="entry name" value="Biotin_lipoyl"/>
    <property type="match status" value="1"/>
</dbReference>
<dbReference type="PANTHER" id="PTHR43178:SF2">
    <property type="entry name" value="DIHYDROLIPOYLLYSINE-RESIDUE ACETYLTRANSFERASE COMPONENT OF PYRUVATE DEHYDROGENASE COMPLEX"/>
    <property type="match status" value="1"/>
</dbReference>
<evidence type="ECO:0000256" key="2">
    <source>
        <dbReference type="ARBA" id="ARBA00007317"/>
    </source>
</evidence>
<name>F0RRN1_SPHGB</name>
<keyword evidence="14" id="KW-1185">Reference proteome</keyword>
<comment type="function">
    <text evidence="7">The pyruvate dehydrogenase complex catalyzes the overall conversion of pyruvate to acetyl-CoA and CO(2). It contains multiple copies of three enzymatic components: pyruvate dehydrogenase (E1), dihydrolipoamide acetyltransferase (E2) and lipoamide dehydrogenase (E3).</text>
</comment>
<accession>F0RRN1</accession>
<dbReference type="InterPro" id="IPR000089">
    <property type="entry name" value="Biotin_lipoyl"/>
</dbReference>
<dbReference type="Pfam" id="PF00198">
    <property type="entry name" value="2-oxoacid_dh"/>
    <property type="match status" value="1"/>
</dbReference>
<dbReference type="PANTHER" id="PTHR43178">
    <property type="entry name" value="DIHYDROLIPOAMIDE ACETYLTRANSFERASE COMPONENT OF PYRUVATE DEHYDROGENASE COMPLEX"/>
    <property type="match status" value="1"/>
</dbReference>
<gene>
    <name evidence="13" type="ordered locus">SpiBuddy_2477</name>
</gene>
<evidence type="ECO:0000256" key="6">
    <source>
        <dbReference type="ARBA" id="ARBA00023315"/>
    </source>
</evidence>
<dbReference type="Gene3D" id="2.40.50.100">
    <property type="match status" value="1"/>
</dbReference>
<dbReference type="OrthoDB" id="9805770at2"/>
<dbReference type="HOGENOM" id="CLU_016733_10_0_12"/>
<evidence type="ECO:0000256" key="4">
    <source>
        <dbReference type="ARBA" id="ARBA00022679"/>
    </source>
</evidence>
<sequence>MAIKQILIPDIGDFEDVPIIDVYIKVGDIIAVEGSVVALESEKAVIDIPSPFAGTVTKVLIKEGDTVSKGSLVAEIEVASEEVEEAKQSSAKEPEKQQPAAPKEEIKPEVVAEIEQPTEVAEEKEPASELINEQAPGAVFHATPSLRKYARELGVDLALVKGSGPNGRILHEDVQALVKKALSGSKESTASFGKIELEDFSKYGKTERKRLSRIQKISGPHLQKSWQIIPHVTQFDEADVTDLEVLRKAIKEEMKRSDEPVNISILPFIIKAVVAALKKFPEMNASFDEDSGELILKHYYHIGVAVDTPEGLIVPVLKDADTKSVTEIAREITSISQRARDRKLKPEDLSGGSFSISSLGGIGGTAFTPLINPPQVAILGVSRLTKKPVWNGKEFAPRDVLPFSVAYDHRVIDGAAAVRFTTYLASLLGDLRRVLL</sequence>
<dbReference type="EMBL" id="CP002541">
    <property type="protein sequence ID" value="ADY14290.1"/>
    <property type="molecule type" value="Genomic_DNA"/>
</dbReference>
<dbReference type="GO" id="GO:0005737">
    <property type="term" value="C:cytoplasm"/>
    <property type="evidence" value="ECO:0007669"/>
    <property type="project" value="TreeGrafter"/>
</dbReference>
<dbReference type="Pfam" id="PF02817">
    <property type="entry name" value="E3_binding"/>
    <property type="match status" value="1"/>
</dbReference>
<keyword evidence="5 9" id="KW-0450">Lipoyl</keyword>
<dbReference type="FunFam" id="3.30.559.10:FF:000004">
    <property type="entry name" value="Acetyltransferase component of pyruvate dehydrogenase complex"/>
    <property type="match status" value="1"/>
</dbReference>
<proteinExistence type="inferred from homology"/>
<dbReference type="SUPFAM" id="SSF52777">
    <property type="entry name" value="CoA-dependent acyltransferases"/>
    <property type="match status" value="1"/>
</dbReference>
<evidence type="ECO:0000313" key="14">
    <source>
        <dbReference type="Proteomes" id="UP000008466"/>
    </source>
</evidence>
<feature type="domain" description="Peripheral subunit-binding (PSBD)" evidence="12">
    <location>
        <begin position="141"/>
        <end position="178"/>
    </location>
</feature>
<comment type="subunit">
    <text evidence="3">Forms a 24-polypeptide structural core with octahedral symmetry.</text>
</comment>
<dbReference type="InterPro" id="IPR011053">
    <property type="entry name" value="Single_hybrid_motif"/>
</dbReference>
<dbReference type="KEGG" id="sbu:SpiBuddy_2477"/>
<dbReference type="Proteomes" id="UP000008466">
    <property type="component" value="Chromosome"/>
</dbReference>
<dbReference type="InterPro" id="IPR004167">
    <property type="entry name" value="PSBD"/>
</dbReference>
<dbReference type="CDD" id="cd06849">
    <property type="entry name" value="lipoyl_domain"/>
    <property type="match status" value="1"/>
</dbReference>
<feature type="domain" description="Lipoyl-binding" evidence="11">
    <location>
        <begin position="3"/>
        <end position="77"/>
    </location>
</feature>
<comment type="similarity">
    <text evidence="2 9">Belongs to the 2-oxoacid dehydrogenase family.</text>
</comment>
<evidence type="ECO:0000259" key="12">
    <source>
        <dbReference type="PROSITE" id="PS51826"/>
    </source>
</evidence>
<comment type="catalytic activity">
    <reaction evidence="8">
        <text>N(6)-[(R)-dihydrolipoyl]-L-lysyl-[protein] + acetyl-CoA = N(6)-[(R)-S(8)-acetyldihydrolipoyl]-L-lysyl-[protein] + CoA</text>
        <dbReference type="Rhea" id="RHEA:17017"/>
        <dbReference type="Rhea" id="RHEA-COMP:10475"/>
        <dbReference type="Rhea" id="RHEA-COMP:10478"/>
        <dbReference type="ChEBI" id="CHEBI:57287"/>
        <dbReference type="ChEBI" id="CHEBI:57288"/>
        <dbReference type="ChEBI" id="CHEBI:83100"/>
        <dbReference type="ChEBI" id="CHEBI:83111"/>
        <dbReference type="EC" id="2.3.1.12"/>
    </reaction>
</comment>
<dbReference type="InterPro" id="IPR050743">
    <property type="entry name" value="2-oxoacid_DH_E2_comp"/>
</dbReference>
<organism evidence="13 14">
    <name type="scientific">Sphaerochaeta globosa (strain ATCC BAA-1886 / DSM 22777 / Buddy)</name>
    <name type="common">Spirochaeta sp. (strain Buddy)</name>
    <dbReference type="NCBI Taxonomy" id="158189"/>
    <lineage>
        <taxon>Bacteria</taxon>
        <taxon>Pseudomonadati</taxon>
        <taxon>Spirochaetota</taxon>
        <taxon>Spirochaetia</taxon>
        <taxon>Spirochaetales</taxon>
        <taxon>Sphaerochaetaceae</taxon>
        <taxon>Sphaerochaeta</taxon>
    </lineage>
</organism>
<dbReference type="RefSeq" id="WP_013608135.1">
    <property type="nucleotide sequence ID" value="NC_015152.1"/>
</dbReference>